<protein>
    <recommendedName>
        <fullName evidence="2">non-specific protein-tyrosine kinase</fullName>
        <ecNumber evidence="2">2.7.10.2</ecNumber>
    </recommendedName>
</protein>
<dbReference type="InterPro" id="IPR027417">
    <property type="entry name" value="P-loop_NTPase"/>
</dbReference>
<comment type="similarity">
    <text evidence="1">Belongs to the CpsD/CapB family.</text>
</comment>
<comment type="caution">
    <text evidence="10">The sequence shown here is derived from an EMBL/GenBank/DDBJ whole genome shotgun (WGS) entry which is preliminary data.</text>
</comment>
<dbReference type="CDD" id="cd05387">
    <property type="entry name" value="BY-kinase"/>
    <property type="match status" value="1"/>
</dbReference>
<name>A0ABR7IPA4_9CLOT</name>
<keyword evidence="7" id="KW-0829">Tyrosine-protein kinase</keyword>
<dbReference type="NCBIfam" id="TIGR01007">
    <property type="entry name" value="eps_fam"/>
    <property type="match status" value="1"/>
</dbReference>
<proteinExistence type="inferred from homology"/>
<dbReference type="Gene3D" id="3.40.50.300">
    <property type="entry name" value="P-loop containing nucleotide triphosphate hydrolases"/>
    <property type="match status" value="1"/>
</dbReference>
<evidence type="ECO:0000313" key="10">
    <source>
        <dbReference type="EMBL" id="MBC5786964.1"/>
    </source>
</evidence>
<evidence type="ECO:0000256" key="1">
    <source>
        <dbReference type="ARBA" id="ARBA00007316"/>
    </source>
</evidence>
<reference evidence="10 11" key="1">
    <citation type="submission" date="2020-08" db="EMBL/GenBank/DDBJ databases">
        <title>Genome public.</title>
        <authorList>
            <person name="Liu C."/>
            <person name="Sun Q."/>
        </authorList>
    </citation>
    <scope>NUCLEOTIDE SEQUENCE [LARGE SCALE GENOMIC DNA]</scope>
    <source>
        <strain evidence="10 11">NSJ-27</strain>
    </source>
</reference>
<keyword evidence="5 10" id="KW-0418">Kinase</keyword>
<gene>
    <name evidence="10" type="ORF">H8Z77_02860</name>
</gene>
<dbReference type="PANTHER" id="PTHR32309:SF13">
    <property type="entry name" value="FERRIC ENTEROBACTIN TRANSPORT PROTEIN FEPE"/>
    <property type="match status" value="1"/>
</dbReference>
<evidence type="ECO:0000256" key="2">
    <source>
        <dbReference type="ARBA" id="ARBA00011903"/>
    </source>
</evidence>
<accession>A0ABR7IPA4</accession>
<dbReference type="InterPro" id="IPR005702">
    <property type="entry name" value="Wzc-like_C"/>
</dbReference>
<dbReference type="InterPro" id="IPR025669">
    <property type="entry name" value="AAA_dom"/>
</dbReference>
<dbReference type="SUPFAM" id="SSF52540">
    <property type="entry name" value="P-loop containing nucleoside triphosphate hydrolases"/>
    <property type="match status" value="1"/>
</dbReference>
<comment type="catalytic activity">
    <reaction evidence="8">
        <text>L-tyrosyl-[protein] + ATP = O-phospho-L-tyrosyl-[protein] + ADP + H(+)</text>
        <dbReference type="Rhea" id="RHEA:10596"/>
        <dbReference type="Rhea" id="RHEA-COMP:10136"/>
        <dbReference type="Rhea" id="RHEA-COMP:20101"/>
        <dbReference type="ChEBI" id="CHEBI:15378"/>
        <dbReference type="ChEBI" id="CHEBI:30616"/>
        <dbReference type="ChEBI" id="CHEBI:46858"/>
        <dbReference type="ChEBI" id="CHEBI:61978"/>
        <dbReference type="ChEBI" id="CHEBI:456216"/>
        <dbReference type="EC" id="2.7.10.2"/>
    </reaction>
</comment>
<keyword evidence="3" id="KW-0808">Transferase</keyword>
<dbReference type="InterPro" id="IPR050445">
    <property type="entry name" value="Bact_polysacc_biosynth/exp"/>
</dbReference>
<sequence>MANRKIKRVKLGTLGVNTSFAYTEAFKTLRTNLEFLSSTNHCKKLIITSSIAGEGKTNVSMNLAATLAEAGKKVIFVDCDLRQSVLKSYLQTEQGAQTKAFAKGLSGVLSGKSDLSEAAFQSKELGFTVLPAGKYPPNPSELLASPQMEELIHLLEPLFDYIIFDAPPVSLVTDAAALGKFADGAILVVRHKVTPVATVKRSVSNLRNAGIPIIGSVLNAYDSKKSNSYGYSYGYGYGYGNQQEGGRV</sequence>
<dbReference type="RefSeq" id="WP_186996134.1">
    <property type="nucleotide sequence ID" value="NZ_JACOQK010000001.1"/>
</dbReference>
<feature type="domain" description="AAA" evidence="9">
    <location>
        <begin position="49"/>
        <end position="190"/>
    </location>
</feature>
<evidence type="ECO:0000256" key="5">
    <source>
        <dbReference type="ARBA" id="ARBA00022777"/>
    </source>
</evidence>
<evidence type="ECO:0000256" key="3">
    <source>
        <dbReference type="ARBA" id="ARBA00022679"/>
    </source>
</evidence>
<evidence type="ECO:0000256" key="8">
    <source>
        <dbReference type="ARBA" id="ARBA00051245"/>
    </source>
</evidence>
<evidence type="ECO:0000256" key="7">
    <source>
        <dbReference type="ARBA" id="ARBA00023137"/>
    </source>
</evidence>
<dbReference type="Pfam" id="PF13614">
    <property type="entry name" value="AAA_31"/>
    <property type="match status" value="1"/>
</dbReference>
<evidence type="ECO:0000256" key="4">
    <source>
        <dbReference type="ARBA" id="ARBA00022741"/>
    </source>
</evidence>
<evidence type="ECO:0000313" key="11">
    <source>
        <dbReference type="Proteomes" id="UP000649151"/>
    </source>
</evidence>
<keyword evidence="6" id="KW-0067">ATP-binding</keyword>
<evidence type="ECO:0000259" key="9">
    <source>
        <dbReference type="Pfam" id="PF13614"/>
    </source>
</evidence>
<dbReference type="PANTHER" id="PTHR32309">
    <property type="entry name" value="TYROSINE-PROTEIN KINASE"/>
    <property type="match status" value="1"/>
</dbReference>
<keyword evidence="4" id="KW-0547">Nucleotide-binding</keyword>
<dbReference type="EC" id="2.7.10.2" evidence="2"/>
<keyword evidence="11" id="KW-1185">Reference proteome</keyword>
<dbReference type="EMBL" id="JACOQK010000001">
    <property type="protein sequence ID" value="MBC5786964.1"/>
    <property type="molecule type" value="Genomic_DNA"/>
</dbReference>
<organism evidence="10 11">
    <name type="scientific">Clostridium facile</name>
    <dbReference type="NCBI Taxonomy" id="2763035"/>
    <lineage>
        <taxon>Bacteria</taxon>
        <taxon>Bacillati</taxon>
        <taxon>Bacillota</taxon>
        <taxon>Clostridia</taxon>
        <taxon>Eubacteriales</taxon>
        <taxon>Clostridiaceae</taxon>
        <taxon>Clostridium</taxon>
    </lineage>
</organism>
<evidence type="ECO:0000256" key="6">
    <source>
        <dbReference type="ARBA" id="ARBA00022840"/>
    </source>
</evidence>
<dbReference type="Proteomes" id="UP000649151">
    <property type="component" value="Unassembled WGS sequence"/>
</dbReference>
<dbReference type="GO" id="GO:0016301">
    <property type="term" value="F:kinase activity"/>
    <property type="evidence" value="ECO:0007669"/>
    <property type="project" value="UniProtKB-KW"/>
</dbReference>